<dbReference type="Pfam" id="PF02862">
    <property type="entry name" value="DDHD"/>
    <property type="match status" value="1"/>
</dbReference>
<evidence type="ECO:0000256" key="4">
    <source>
        <dbReference type="ARBA" id="ARBA00022553"/>
    </source>
</evidence>
<keyword evidence="8" id="KW-1185">Reference proteome</keyword>
<organism evidence="8 10">
    <name type="scientific">Limulus polyphemus</name>
    <name type="common">Atlantic horseshoe crab</name>
    <dbReference type="NCBI Taxonomy" id="6850"/>
    <lineage>
        <taxon>Eukaryota</taxon>
        <taxon>Metazoa</taxon>
        <taxon>Ecdysozoa</taxon>
        <taxon>Arthropoda</taxon>
        <taxon>Chelicerata</taxon>
        <taxon>Merostomata</taxon>
        <taxon>Xiphosura</taxon>
        <taxon>Limulidae</taxon>
        <taxon>Limulus</taxon>
    </lineage>
</organism>
<protein>
    <submittedName>
        <fullName evidence="9 10">Protein retinal degeneration B-like isoform X1</fullName>
    </submittedName>
</protein>
<sequence length="1324" mass="147440">MLVKEYRIPLPLTVNEYRVAQLYMIAKKSREETRGAGSGVEFLVNKPYVDGPGGSGQYTHKIYHIGSHLPGWLKALLPKSALTVEEEAWNAYPYTKTRYTCPFIEKFYLEIETKYFNDAGHQENVFSLSSAEARSRIIDYIDVVKDQLHGSDYKREEDPKYYVSQCTGRGPLTENWVSEYWEACNGKETPLSDGKAIMCAYKLCRVEFRYWGMQSKIEKFIHDVALRKTMVRAHKQAWVWQDEWVNLTMEDIRQMEKETQELLAKAMSSASGESVGEDNGDTSKPENALHTSPSSLSGQEVDLNVIDKDKDIGVNQDLRTCPSRNRSPSPHKRPSFLASQEVPTSKETYITENSRKKNWSRSSSKSALHSPDGSSIKSFDIQMANWRMESIVRDSGSSSEDEFFDAEDQSQVVSLAKWSSLEMLSSEEGKDSEETVNICDADSIFSSTFIKKVQNGQIGQVRPLGLSAVASSGSLDTYVPSSPFTSPVHQVCPTTALIMVFHSGSVLDTGTDLSSKKSDISTFRSTFESLIRQHYPTLINHIVIRLVSCPAVCSEALAVLSSLSPYSFQSSPSAIDGISHTYDAIPLGSLPLFATSSPDYQENVSRAIATANQTYHEFLKSEEGSGFSGQVFVIGDSMGAVLAYDALCRTSQLNSRYGSESSIAEVEPTHPKSIEVRYRPQSPSYISNRPNPSISIGDGSGNEDGEDVTEVTRSRETAFATSSARAYRKSYSHPQDADSTFYDAVSYTRLLSAPLPRRCSSACSDYSTHNKLDFEVCDFFMFGCPLGMVMAYRKMLSLDDKNIPPPRPSCNQVYNLFHPTDPSAVRIEPLLSARFSQLPPVNVARYQKYPLGDGQPFHLLEYIQSHAHLFTDGGFAVSQCMYSTMGRRTSEASITSTMSGISEAVPLATISTLTQKWWGTKRLDFALYCPEGLANFPTNVLPHLFHASYWESTDVIAFILRQVVRSELLILQGENEKEASVFIPSQPREKWLRKRTSIKIKNVTANHRANDVIVKEGDPQTLIAKFLYGPLDMVSLTGEKIDIHIMKDPHSYEWTFLKTESSDKNGRISYTVPKEKALGYGVFPIKMVVRGDHTSIDFFLAVVPPKTECIVFSIDGSFTASMSVTGRDPKVRAGAVDVVRHWQELGYLIIYITGRPDMQQQRVVSWLSQHNFPHGLVSFAEGLSTDPLRHKAEYLRHLKTDVDMIIHAAYGSSKDIWVYSTVGLLPEQIFIVGKASKKQHSMATVLTDGYAAHLSDLKAPGGSRSAQGNARMILPRGVFVLPGQGVGGLRQRHSAKRTTSYPLSAQITDLRTRAISPKLASTKV</sequence>
<evidence type="ECO:0000256" key="3">
    <source>
        <dbReference type="ARBA" id="ARBA00022481"/>
    </source>
</evidence>
<feature type="region of interest" description="Disordered" evidence="6">
    <location>
        <begin position="680"/>
        <end position="707"/>
    </location>
</feature>
<dbReference type="InterPro" id="IPR023214">
    <property type="entry name" value="HAD_sf"/>
</dbReference>
<dbReference type="Gene3D" id="3.30.530.20">
    <property type="match status" value="1"/>
</dbReference>
<dbReference type="Gene3D" id="3.40.50.1000">
    <property type="entry name" value="HAD superfamily/HAD-like"/>
    <property type="match status" value="1"/>
</dbReference>
<dbReference type="InterPro" id="IPR031315">
    <property type="entry name" value="LNS2/PITP"/>
</dbReference>
<feature type="domain" description="DDHD" evidence="7">
    <location>
        <begin position="772"/>
        <end position="965"/>
    </location>
</feature>
<accession>A0ABM1S3C4</accession>
<dbReference type="InterPro" id="IPR036412">
    <property type="entry name" value="HAD-like_sf"/>
</dbReference>
<keyword evidence="5" id="KW-0106">Calcium</keyword>
<dbReference type="Pfam" id="PF24695">
    <property type="entry name" value="PITM1-3"/>
    <property type="match status" value="1"/>
</dbReference>
<dbReference type="PROSITE" id="PS51043">
    <property type="entry name" value="DDHD"/>
    <property type="match status" value="1"/>
</dbReference>
<dbReference type="InterPro" id="IPR055261">
    <property type="entry name" value="PI_transfer_N"/>
</dbReference>
<evidence type="ECO:0000313" key="9">
    <source>
        <dbReference type="RefSeq" id="XP_022238128.1"/>
    </source>
</evidence>
<evidence type="ECO:0000256" key="6">
    <source>
        <dbReference type="SAM" id="MobiDB-lite"/>
    </source>
</evidence>
<dbReference type="CDD" id="cd08889">
    <property type="entry name" value="SRPBCC_PITPNM1-2_like"/>
    <property type="match status" value="1"/>
</dbReference>
<dbReference type="PRINTS" id="PR00391">
    <property type="entry name" value="PITRANSFER"/>
</dbReference>
<dbReference type="Proteomes" id="UP000694941">
    <property type="component" value="Unplaced"/>
</dbReference>
<evidence type="ECO:0000259" key="7">
    <source>
        <dbReference type="PROSITE" id="PS51043"/>
    </source>
</evidence>
<keyword evidence="4" id="KW-0597">Phosphoprotein</keyword>
<gene>
    <name evidence="9 10 11" type="primary">LOC106478775</name>
</gene>
<evidence type="ECO:0000256" key="5">
    <source>
        <dbReference type="ARBA" id="ARBA00022837"/>
    </source>
</evidence>
<dbReference type="InterPro" id="IPR001666">
    <property type="entry name" value="PI_transfer"/>
</dbReference>
<dbReference type="RefSeq" id="XP_022238129.1">
    <property type="nucleotide sequence ID" value="XM_022382421.1"/>
</dbReference>
<keyword evidence="3" id="KW-0488">Methylation</keyword>
<name>A0ABM1S3C4_LIMPO</name>
<dbReference type="SMART" id="SM01127">
    <property type="entry name" value="DDHD"/>
    <property type="match status" value="1"/>
</dbReference>
<feature type="compositionally biased region" description="Polar residues" evidence="6">
    <location>
        <begin position="681"/>
        <end position="694"/>
    </location>
</feature>
<dbReference type="PANTHER" id="PTHR10658">
    <property type="entry name" value="PHOSPHATIDYLINOSITOL TRANSFER PROTEIN"/>
    <property type="match status" value="1"/>
</dbReference>
<evidence type="ECO:0000256" key="1">
    <source>
        <dbReference type="ARBA" id="ARBA00004184"/>
    </source>
</evidence>
<dbReference type="InterPro" id="IPR004177">
    <property type="entry name" value="DDHD_dom"/>
</dbReference>
<dbReference type="SUPFAM" id="SSF55961">
    <property type="entry name" value="Bet v1-like"/>
    <property type="match status" value="1"/>
</dbReference>
<dbReference type="Pfam" id="PF24694">
    <property type="entry name" value="LNS2_PITM1-3"/>
    <property type="match status" value="1"/>
</dbReference>
<dbReference type="InterPro" id="IPR023393">
    <property type="entry name" value="START-like_dom_sf"/>
</dbReference>
<dbReference type="GeneID" id="106478775"/>
<reference evidence="9 10" key="1">
    <citation type="submission" date="2025-05" db="UniProtKB">
        <authorList>
            <consortium name="RefSeq"/>
        </authorList>
    </citation>
    <scope>IDENTIFICATION</scope>
    <source>
        <tissue evidence="9 10">Muscle</tissue>
    </source>
</reference>
<feature type="region of interest" description="Disordered" evidence="6">
    <location>
        <begin position="263"/>
        <end position="374"/>
    </location>
</feature>
<evidence type="ECO:0000313" key="8">
    <source>
        <dbReference type="Proteomes" id="UP000694941"/>
    </source>
</evidence>
<comment type="similarity">
    <text evidence="2">Belongs to the PtdIns transfer protein family. PI transfer class IIA subfamily.</text>
</comment>
<comment type="subcellular location">
    <subcellularLocation>
        <location evidence="1">Endomembrane system</location>
        <topology evidence="1">Peripheral membrane protein</topology>
    </subcellularLocation>
</comment>
<evidence type="ECO:0000313" key="10">
    <source>
        <dbReference type="RefSeq" id="XP_022238129.1"/>
    </source>
</evidence>
<dbReference type="SMART" id="SM00775">
    <property type="entry name" value="LNS2"/>
    <property type="match status" value="1"/>
</dbReference>
<feature type="compositionally biased region" description="Polar residues" evidence="6">
    <location>
        <begin position="289"/>
        <end position="298"/>
    </location>
</feature>
<dbReference type="Pfam" id="PF02121">
    <property type="entry name" value="IP_trans"/>
    <property type="match status" value="1"/>
</dbReference>
<dbReference type="PANTHER" id="PTHR10658:SF81">
    <property type="entry name" value="PROTEIN RETINAL DEGENERATION B"/>
    <property type="match status" value="1"/>
</dbReference>
<evidence type="ECO:0000313" key="11">
    <source>
        <dbReference type="RefSeq" id="XP_022238130.1"/>
    </source>
</evidence>
<feature type="compositionally biased region" description="Polar residues" evidence="6">
    <location>
        <begin position="337"/>
        <end position="352"/>
    </location>
</feature>
<proteinExistence type="inferred from homology"/>
<dbReference type="SUPFAM" id="SSF56784">
    <property type="entry name" value="HAD-like"/>
    <property type="match status" value="1"/>
</dbReference>
<evidence type="ECO:0000256" key="2">
    <source>
        <dbReference type="ARBA" id="ARBA00010316"/>
    </source>
</evidence>
<dbReference type="RefSeq" id="XP_022238128.1">
    <property type="nucleotide sequence ID" value="XM_022382420.1"/>
</dbReference>
<dbReference type="RefSeq" id="XP_022238130.1">
    <property type="nucleotide sequence ID" value="XM_022382422.1"/>
</dbReference>